<protein>
    <submittedName>
        <fullName evidence="1">MFS general substrate transporter</fullName>
    </submittedName>
</protein>
<sequence>MNKPSGLYCALSLVTASFLSAFDSTVFPPAIATIAKDLGGSTTTTFWIGTAYILPSASLQPFVCELSHRYGRRPFLLISTSFFAVGSIVGVVARTMPGIIAGRAIQGIGGAGFITLPTVVITDRFPASQRPLYTSLIQIFSALGMAMGPVVGGLISQYAHDDGDGHGGWRWIFYVNFPLCAVGYLAILLTPWPPHSNSRRPVDWVGCVLFTSSLVSLMLGITWGGTLYEWSSVNVLLPLCLGAAGLVCTVGWELWGSAAPFLPAEMLRNGSSLALYLGTILQGTSLHGCFYHISSYLEGIRHETPNMAGVGLLAILSTLIPASLTASWVATKTGRLRELMWCGWVVTITATATLCVLTAHSPTGTWVGILLALGVGHGFLLNSQLFLAQATAPASHAAYASCLYNTFRTVGFALGVVVGATVLQNLMARSLRDSGFSADTARRLADDLGNLYYLAAGKSDPGTARLVVDAYLDGFHGIFAVLAGLGGTPESNLWNWYDSCPTV</sequence>
<evidence type="ECO:0000313" key="2">
    <source>
        <dbReference type="Proteomes" id="UP000249661"/>
    </source>
</evidence>
<evidence type="ECO:0000313" key="1">
    <source>
        <dbReference type="EMBL" id="RAH66279.1"/>
    </source>
</evidence>
<accession>A0ACD1GYJ3</accession>
<keyword evidence="2" id="KW-1185">Reference proteome</keyword>
<dbReference type="EMBL" id="KZ824984">
    <property type="protein sequence ID" value="RAH66279.1"/>
    <property type="molecule type" value="Genomic_DNA"/>
</dbReference>
<organism evidence="1 2">
    <name type="scientific">Aspergillus aculeatinus CBS 121060</name>
    <dbReference type="NCBI Taxonomy" id="1448322"/>
    <lineage>
        <taxon>Eukaryota</taxon>
        <taxon>Fungi</taxon>
        <taxon>Dikarya</taxon>
        <taxon>Ascomycota</taxon>
        <taxon>Pezizomycotina</taxon>
        <taxon>Eurotiomycetes</taxon>
        <taxon>Eurotiomycetidae</taxon>
        <taxon>Eurotiales</taxon>
        <taxon>Aspergillaceae</taxon>
        <taxon>Aspergillus</taxon>
        <taxon>Aspergillus subgen. Circumdati</taxon>
    </lineage>
</organism>
<reference evidence="1" key="1">
    <citation type="submission" date="2018-02" db="EMBL/GenBank/DDBJ databases">
        <title>The genomes of Aspergillus section Nigri reveals drivers in fungal speciation.</title>
        <authorList>
            <consortium name="DOE Joint Genome Institute"/>
            <person name="Vesth T.C."/>
            <person name="Nybo J."/>
            <person name="Theobald S."/>
            <person name="Brandl J."/>
            <person name="Frisvad J.C."/>
            <person name="Nielsen K.F."/>
            <person name="Lyhne E.K."/>
            <person name="Kogle M.E."/>
            <person name="Kuo A."/>
            <person name="Riley R."/>
            <person name="Clum A."/>
            <person name="Nolan M."/>
            <person name="Lipzen A."/>
            <person name="Salamov A."/>
            <person name="Henrissat B."/>
            <person name="Wiebenga A."/>
            <person name="De vries R.P."/>
            <person name="Grigoriev I.V."/>
            <person name="Mortensen U.H."/>
            <person name="Andersen M.R."/>
            <person name="Baker S.E."/>
        </authorList>
    </citation>
    <scope>NUCLEOTIDE SEQUENCE</scope>
    <source>
        <strain evidence="1">CBS 121060</strain>
    </source>
</reference>
<name>A0ACD1GYJ3_9EURO</name>
<proteinExistence type="predicted"/>
<gene>
    <name evidence="1" type="ORF">BO66DRAFT_414522</name>
</gene>
<dbReference type="Proteomes" id="UP000249661">
    <property type="component" value="Unassembled WGS sequence"/>
</dbReference>